<name>A0A1G2B371_9BACT</name>
<dbReference type="EMBL" id="MHKD01000026">
    <property type="protein sequence ID" value="OGY82677.1"/>
    <property type="molecule type" value="Genomic_DNA"/>
</dbReference>
<evidence type="ECO:0000256" key="1">
    <source>
        <dbReference type="ARBA" id="ARBA00022679"/>
    </source>
</evidence>
<feature type="active site" description="Tele-UMP-histidine intermediate" evidence="4">
    <location>
        <position position="150"/>
    </location>
</feature>
<dbReference type="InterPro" id="IPR005849">
    <property type="entry name" value="GalP_Utransf_N"/>
</dbReference>
<keyword evidence="1" id="KW-0808">Transferase</keyword>
<keyword evidence="5" id="KW-0862">Zinc</keyword>
<dbReference type="PANTHER" id="PTHR42763">
    <property type="entry name" value="ADP-GLUCOSE PHOSPHORYLASE"/>
    <property type="match status" value="1"/>
</dbReference>
<dbReference type="SUPFAM" id="SSF54197">
    <property type="entry name" value="HIT-like"/>
    <property type="match status" value="2"/>
</dbReference>
<sequence length="307" mass="35118">MKSEIRKDYIQEKYVIIAPQRSERPHDVSISGSKSMGDTDDNCPFCPKRVRSNKIIFAVGNKKHASQLVLKNKYPAVDLHNQKAYGTQEVVVETPYHNRHLEELPLRDISALLHTYSKRTEALERISGIHYIIVFKNNGGEAGASLKHAHSQIFATGFVPPLLLDKSRKVFEYRLLHGTCVYCDTITKEAKGPRLVYKDDNIIAFAPYASRYNYEIWIMPLRHLDNIKKLTHSEHASMAKILQHSLKKIKILGLPYNYYFHQVVNDTDQHLYMKITPRGSIWAGVEVGSGLVINPVSPEDAAKYYRN</sequence>
<organism evidence="7 8">
    <name type="scientific">Candidatus Kerfeldbacteria bacterium RIFCSPHIGHO2_12_FULL_48_17</name>
    <dbReference type="NCBI Taxonomy" id="1798542"/>
    <lineage>
        <taxon>Bacteria</taxon>
        <taxon>Candidatus Kerfeldiibacteriota</taxon>
    </lineage>
</organism>
<dbReference type="Pfam" id="PF01087">
    <property type="entry name" value="GalP_UDP_transf"/>
    <property type="match status" value="1"/>
</dbReference>
<protein>
    <recommendedName>
        <fullName evidence="6">Galactose-1-phosphate uridyl transferase N-terminal domain-containing protein</fullName>
    </recommendedName>
</protein>
<evidence type="ECO:0000256" key="4">
    <source>
        <dbReference type="PIRSR" id="PIRSR000808-1"/>
    </source>
</evidence>
<proteinExistence type="predicted"/>
<feature type="binding site" evidence="5">
    <location>
        <position position="97"/>
    </location>
    <ligand>
        <name>Zn(2+)</name>
        <dbReference type="ChEBI" id="CHEBI:29105"/>
    </ligand>
</feature>
<dbReference type="InterPro" id="IPR036265">
    <property type="entry name" value="HIT-like_sf"/>
</dbReference>
<evidence type="ECO:0000313" key="7">
    <source>
        <dbReference type="EMBL" id="OGY82677.1"/>
    </source>
</evidence>
<dbReference type="PIRSF" id="PIRSF000808">
    <property type="entry name" value="GalT"/>
    <property type="match status" value="1"/>
</dbReference>
<dbReference type="GO" id="GO:0008108">
    <property type="term" value="F:UDP-glucose:hexose-1-phosphate uridylyltransferase activity"/>
    <property type="evidence" value="ECO:0007669"/>
    <property type="project" value="InterPro"/>
</dbReference>
<evidence type="ECO:0000313" key="8">
    <source>
        <dbReference type="Proteomes" id="UP000176952"/>
    </source>
</evidence>
<dbReference type="PANTHER" id="PTHR42763:SF2">
    <property type="entry name" value="ADP-GLUCOSE PHOSPHORYLASE"/>
    <property type="match status" value="1"/>
</dbReference>
<comment type="cofactor">
    <cofactor evidence="5">
        <name>Zn(2+)</name>
        <dbReference type="ChEBI" id="CHEBI:29105"/>
    </cofactor>
    <text evidence="5">Binds 1 zinc ion per subunit.</text>
</comment>
<feature type="domain" description="Galactose-1-phosphate uridyl transferase N-terminal" evidence="6">
    <location>
        <begin position="6"/>
        <end position="160"/>
    </location>
</feature>
<dbReference type="AlphaFoldDB" id="A0A1G2B371"/>
<feature type="binding site" evidence="5">
    <location>
        <position position="148"/>
    </location>
    <ligand>
        <name>Zn(2+)</name>
        <dbReference type="ChEBI" id="CHEBI:29105"/>
    </ligand>
</feature>
<gene>
    <name evidence="7" type="ORF">A3F54_01650</name>
</gene>
<keyword evidence="2" id="KW-0548">Nucleotidyltransferase</keyword>
<dbReference type="GO" id="GO:0006012">
    <property type="term" value="P:galactose metabolic process"/>
    <property type="evidence" value="ECO:0007669"/>
    <property type="project" value="InterPro"/>
</dbReference>
<dbReference type="Proteomes" id="UP000176952">
    <property type="component" value="Unassembled WGS sequence"/>
</dbReference>
<feature type="binding site" evidence="5">
    <location>
        <position position="43"/>
    </location>
    <ligand>
        <name>Zn(2+)</name>
        <dbReference type="ChEBI" id="CHEBI:29105"/>
    </ligand>
</feature>
<dbReference type="InterPro" id="IPR001937">
    <property type="entry name" value="GalP_UDPtransf1"/>
</dbReference>
<dbReference type="GO" id="GO:0008270">
    <property type="term" value="F:zinc ion binding"/>
    <property type="evidence" value="ECO:0007669"/>
    <property type="project" value="InterPro"/>
</dbReference>
<keyword evidence="5" id="KW-0479">Metal-binding</keyword>
<evidence type="ECO:0000256" key="5">
    <source>
        <dbReference type="PIRSR" id="PIRSR000808-3"/>
    </source>
</evidence>
<dbReference type="Gene3D" id="3.30.428.10">
    <property type="entry name" value="HIT-like"/>
    <property type="match status" value="2"/>
</dbReference>
<dbReference type="STRING" id="1798542.A3F54_01650"/>
<keyword evidence="3" id="KW-0119">Carbohydrate metabolism</keyword>
<feature type="binding site" evidence="5">
    <location>
        <position position="46"/>
    </location>
    <ligand>
        <name>Zn(2+)</name>
        <dbReference type="ChEBI" id="CHEBI:29105"/>
    </ligand>
</feature>
<accession>A0A1G2B371</accession>
<reference evidence="7 8" key="1">
    <citation type="journal article" date="2016" name="Nat. Commun.">
        <title>Thousands of microbial genomes shed light on interconnected biogeochemical processes in an aquifer system.</title>
        <authorList>
            <person name="Anantharaman K."/>
            <person name="Brown C.T."/>
            <person name="Hug L.A."/>
            <person name="Sharon I."/>
            <person name="Castelle C.J."/>
            <person name="Probst A.J."/>
            <person name="Thomas B.C."/>
            <person name="Singh A."/>
            <person name="Wilkins M.J."/>
            <person name="Karaoz U."/>
            <person name="Brodie E.L."/>
            <person name="Williams K.H."/>
            <person name="Hubbard S.S."/>
            <person name="Banfield J.F."/>
        </authorList>
    </citation>
    <scope>NUCLEOTIDE SEQUENCE [LARGE SCALE GENOMIC DNA]</scope>
</reference>
<evidence type="ECO:0000259" key="6">
    <source>
        <dbReference type="Pfam" id="PF01087"/>
    </source>
</evidence>
<dbReference type="InterPro" id="IPR053177">
    <property type="entry name" value="ADP-glucose_phosphorylase"/>
</dbReference>
<evidence type="ECO:0000256" key="2">
    <source>
        <dbReference type="ARBA" id="ARBA00022695"/>
    </source>
</evidence>
<comment type="caution">
    <text evidence="7">The sequence shown here is derived from an EMBL/GenBank/DDBJ whole genome shotgun (WGS) entry which is preliminary data.</text>
</comment>
<evidence type="ECO:0000256" key="3">
    <source>
        <dbReference type="ARBA" id="ARBA00023277"/>
    </source>
</evidence>